<evidence type="ECO:0000259" key="1">
    <source>
        <dbReference type="Pfam" id="PF12804"/>
    </source>
</evidence>
<dbReference type="GO" id="GO:0016779">
    <property type="term" value="F:nucleotidyltransferase activity"/>
    <property type="evidence" value="ECO:0007669"/>
    <property type="project" value="UniProtKB-ARBA"/>
</dbReference>
<keyword evidence="2" id="KW-0560">Oxidoreductase</keyword>
<accession>A0A2H5XBA6</accession>
<dbReference type="PANTHER" id="PTHR43777:SF1">
    <property type="entry name" value="MOLYBDENUM COFACTOR CYTIDYLYLTRANSFERASE"/>
    <property type="match status" value="1"/>
</dbReference>
<dbReference type="CDD" id="cd04182">
    <property type="entry name" value="GT_2_like_f"/>
    <property type="match status" value="1"/>
</dbReference>
<protein>
    <submittedName>
        <fullName evidence="2">Nicotine blue oxidoreductase</fullName>
        <ecNumber evidence="2">1.1.1.328</ecNumber>
    </submittedName>
</protein>
<organism evidence="2 3">
    <name type="scientific">Candidatus Fervidibacter japonicus</name>
    <dbReference type="NCBI Taxonomy" id="2035412"/>
    <lineage>
        <taxon>Bacteria</taxon>
        <taxon>Candidatus Fervidibacterota</taxon>
        <taxon>Candidatus Fervidibacter</taxon>
    </lineage>
</organism>
<dbReference type="PANTHER" id="PTHR43777">
    <property type="entry name" value="MOLYBDENUM COFACTOR CYTIDYLYLTRANSFERASE"/>
    <property type="match status" value="1"/>
</dbReference>
<evidence type="ECO:0000313" key="3">
    <source>
        <dbReference type="Proteomes" id="UP000236173"/>
    </source>
</evidence>
<dbReference type="InterPro" id="IPR029044">
    <property type="entry name" value="Nucleotide-diphossugar_trans"/>
</dbReference>
<gene>
    <name evidence="2" type="primary">nboR</name>
    <name evidence="2" type="ORF">HRbin17_00994</name>
</gene>
<name>A0A2H5XBA6_9BACT</name>
<dbReference type="SUPFAM" id="SSF53448">
    <property type="entry name" value="Nucleotide-diphospho-sugar transferases"/>
    <property type="match status" value="1"/>
</dbReference>
<dbReference type="EMBL" id="BEHT01000011">
    <property type="protein sequence ID" value="GBC98481.1"/>
    <property type="molecule type" value="Genomic_DNA"/>
</dbReference>
<dbReference type="EC" id="1.1.1.328" evidence="2"/>
<proteinExistence type="predicted"/>
<dbReference type="AlphaFoldDB" id="A0A2H5XBA6"/>
<evidence type="ECO:0000313" key="2">
    <source>
        <dbReference type="EMBL" id="GBC98481.1"/>
    </source>
</evidence>
<reference evidence="3" key="1">
    <citation type="submission" date="2017-09" db="EMBL/GenBank/DDBJ databases">
        <title>Metaegenomics of thermophilic ammonia-oxidizing enrichment culture.</title>
        <authorList>
            <person name="Kato S."/>
            <person name="Suzuki K."/>
        </authorList>
    </citation>
    <scope>NUCLEOTIDE SEQUENCE [LARGE SCALE GENOMIC DNA]</scope>
</reference>
<feature type="domain" description="MobA-like NTP transferase" evidence="1">
    <location>
        <begin position="7"/>
        <end position="165"/>
    </location>
</feature>
<dbReference type="GO" id="GO:0016491">
    <property type="term" value="F:oxidoreductase activity"/>
    <property type="evidence" value="ECO:0007669"/>
    <property type="project" value="UniProtKB-KW"/>
</dbReference>
<dbReference type="Proteomes" id="UP000236173">
    <property type="component" value="Unassembled WGS sequence"/>
</dbReference>
<dbReference type="InterPro" id="IPR025877">
    <property type="entry name" value="MobA-like_NTP_Trfase"/>
</dbReference>
<dbReference type="Pfam" id="PF12804">
    <property type="entry name" value="NTP_transf_3"/>
    <property type="match status" value="1"/>
</dbReference>
<dbReference type="Gene3D" id="3.90.550.10">
    <property type="entry name" value="Spore Coat Polysaccharide Biosynthesis Protein SpsA, Chain A"/>
    <property type="match status" value="1"/>
</dbReference>
<comment type="caution">
    <text evidence="2">The sequence shown here is derived from an EMBL/GenBank/DDBJ whole genome shotgun (WGS) entry which is preliminary data.</text>
</comment>
<sequence>MEPKVAAVLVAAGQGSRMGGGKLLLPLGEHTLVECAVRTFLGASVSELVIVVGAYALAVQRALRDYPVRFAFNPDPAAEMIDSVRCGLRALSSDTLTAFLIAPADMPLILPETVHHLVAALLSSDRLIAVPTFRRRHGHPVAFRAAMYETVLHFRSPQGLRPLVHGAQFRPLTVPVDDEGVVTDVDSWDDYRHLLRLWQARRQQQANLPAKF</sequence>